<protein>
    <submittedName>
        <fullName evidence="2">Uncharacterized protein</fullName>
    </submittedName>
</protein>
<dbReference type="AlphaFoldDB" id="A0A3P5WEN1"/>
<dbReference type="Proteomes" id="UP000280861">
    <property type="component" value="Unassembled WGS sequence"/>
</dbReference>
<dbReference type="EMBL" id="UXAU01000008">
    <property type="protein sequence ID" value="VDC17903.1"/>
    <property type="molecule type" value="Genomic_DNA"/>
</dbReference>
<sequence length="192" mass="19832">MPPIKPTLRPATAASSRMGQERSLPASRGQRTLVTRSACVTRGAPSSSVSHSELVSDSSTPAHFESRPKCLMWSRLADATESGWPPPRRAARAMMSRTASSAVARCTGAPPRLIGTGNGGSAAGCGRGAGANWCAGLAKSEVGRPVDFLVRPGSSAGAEDISWLQGHGAPEQRPGWGLHSPSSPGAKGRRLL</sequence>
<evidence type="ECO:0000313" key="2">
    <source>
        <dbReference type="EMBL" id="VDC17903.1"/>
    </source>
</evidence>
<feature type="region of interest" description="Disordered" evidence="1">
    <location>
        <begin position="159"/>
        <end position="192"/>
    </location>
</feature>
<reference evidence="2 3" key="1">
    <citation type="submission" date="2018-11" db="EMBL/GenBank/DDBJ databases">
        <authorList>
            <person name="Criscuolo A."/>
        </authorList>
    </citation>
    <scope>NUCLEOTIDE SEQUENCE [LARGE SCALE GENOMIC DNA]</scope>
    <source>
        <strain evidence="2">AT11b</strain>
    </source>
</reference>
<evidence type="ECO:0000313" key="3">
    <source>
        <dbReference type="Proteomes" id="UP000280861"/>
    </source>
</evidence>
<accession>A0A3P5WEN1</accession>
<name>A0A3P5WEN1_9MICC</name>
<evidence type="ECO:0000256" key="1">
    <source>
        <dbReference type="SAM" id="MobiDB-lite"/>
    </source>
</evidence>
<organism evidence="2 3">
    <name type="scientific">Arthrobacter ulcerisalmonis</name>
    <dbReference type="NCBI Taxonomy" id="2483813"/>
    <lineage>
        <taxon>Bacteria</taxon>
        <taxon>Bacillati</taxon>
        <taxon>Actinomycetota</taxon>
        <taxon>Actinomycetes</taxon>
        <taxon>Micrococcales</taxon>
        <taxon>Micrococcaceae</taxon>
        <taxon>Arthrobacter</taxon>
    </lineage>
</organism>
<feature type="region of interest" description="Disordered" evidence="1">
    <location>
        <begin position="1"/>
        <end position="63"/>
    </location>
</feature>
<keyword evidence="3" id="KW-1185">Reference proteome</keyword>
<proteinExistence type="predicted"/>
<feature type="compositionally biased region" description="Low complexity" evidence="1">
    <location>
        <begin position="46"/>
        <end position="59"/>
    </location>
</feature>
<gene>
    <name evidence="2" type="ORF">PSET11_00011</name>
</gene>